<sequence>NLSEKNPYRYRGYRFDEETGWYYLNSRYYNPEWGRFINQDGILGETGDLLGHNLYAYTQNNPVIRQDSSGYCYESINPGLGLGAPSTCGGGSGNGGRGMVSNSSTNEGKVKRQKLQKSAIIKDLSLIGFNPYNSNEDLVLESTYFSFYKGSPIIWHNIPNQSSAGVFGMVFLNSNTGTKQTLKHEWGHNQQERILGTPLYLLVVAAPSVYYNKTGDYRNYRDPKRERMYYSKVWERIADWFGGVDRNNYDPFWSKSNFVPW</sequence>
<dbReference type="InterPro" id="IPR022385">
    <property type="entry name" value="Rhs_assc_core"/>
</dbReference>
<feature type="non-terminal residue" evidence="1">
    <location>
        <position position="1"/>
    </location>
</feature>
<name>U2FCW5_9MOLU</name>
<dbReference type="RefSeq" id="WP_021031217.1">
    <property type="nucleotide sequence ID" value="NZ_AFNU02000029.1"/>
</dbReference>
<dbReference type="PANTHER" id="PTHR32305:SF17">
    <property type="entry name" value="TRNA NUCLEASE WAPA"/>
    <property type="match status" value="1"/>
</dbReference>
<dbReference type="STRING" id="1033810.HLPCO_003181"/>
<dbReference type="eggNOG" id="COG3209">
    <property type="taxonomic scope" value="Bacteria"/>
</dbReference>
<dbReference type="AlphaFoldDB" id="U2FCW5"/>
<dbReference type="OrthoDB" id="9815752at2"/>
<reference evidence="1 2" key="1">
    <citation type="journal article" date="2011" name="J. Bacteriol.">
        <title>Genome sequence of Haloplasma contractile, an unusual contractile bacterium from a deep-sea anoxic brine lake.</title>
        <authorList>
            <person name="Antunes A."/>
            <person name="Alam I."/>
            <person name="El Dorry H."/>
            <person name="Siam R."/>
            <person name="Robertson A."/>
            <person name="Bajic V.B."/>
            <person name="Stingl U."/>
        </authorList>
    </citation>
    <scope>NUCLEOTIDE SEQUENCE [LARGE SCALE GENOMIC DNA]</scope>
    <source>
        <strain evidence="1 2">SSD-17B</strain>
    </source>
</reference>
<proteinExistence type="predicted"/>
<accession>U2FCW5</accession>
<organism evidence="1 2">
    <name type="scientific">Haloplasma contractile SSD-17B</name>
    <dbReference type="NCBI Taxonomy" id="1033810"/>
    <lineage>
        <taxon>Bacteria</taxon>
        <taxon>Bacillati</taxon>
        <taxon>Mycoplasmatota</taxon>
        <taxon>Mollicutes</taxon>
        <taxon>Haloplasmatales</taxon>
        <taxon>Haloplasmataceae</taxon>
        <taxon>Haloplasma</taxon>
    </lineage>
</organism>
<protein>
    <submittedName>
        <fullName evidence="1">Wall-associated protein</fullName>
    </submittedName>
</protein>
<dbReference type="InParanoid" id="U2FCW5"/>
<evidence type="ECO:0000313" key="1">
    <source>
        <dbReference type="EMBL" id="ERJ10865.1"/>
    </source>
</evidence>
<dbReference type="Proteomes" id="UP000005707">
    <property type="component" value="Unassembled WGS sequence"/>
</dbReference>
<comment type="caution">
    <text evidence="1">The sequence shown here is derived from an EMBL/GenBank/DDBJ whole genome shotgun (WGS) entry which is preliminary data.</text>
</comment>
<reference evidence="1 2" key="2">
    <citation type="journal article" date="2013" name="PLoS ONE">
        <title>INDIGO - INtegrated Data Warehouse of MIcrobial GenOmes with Examples from the Red Sea Extremophiles.</title>
        <authorList>
            <person name="Alam I."/>
            <person name="Antunes A."/>
            <person name="Kamau A.A."/>
            <person name="Ba Alawi W."/>
            <person name="Kalkatawi M."/>
            <person name="Stingl U."/>
            <person name="Bajic V.B."/>
        </authorList>
    </citation>
    <scope>NUCLEOTIDE SEQUENCE [LARGE SCALE GENOMIC DNA]</scope>
    <source>
        <strain evidence="1 2">SSD-17B</strain>
    </source>
</reference>
<dbReference type="InterPro" id="IPR050708">
    <property type="entry name" value="T6SS_VgrG/RHS"/>
</dbReference>
<dbReference type="PANTHER" id="PTHR32305">
    <property type="match status" value="1"/>
</dbReference>
<keyword evidence="2" id="KW-1185">Reference proteome</keyword>
<dbReference type="NCBIfam" id="TIGR03696">
    <property type="entry name" value="Rhs_assc_core"/>
    <property type="match status" value="1"/>
</dbReference>
<dbReference type="EMBL" id="AFNU02000029">
    <property type="protein sequence ID" value="ERJ10865.1"/>
    <property type="molecule type" value="Genomic_DNA"/>
</dbReference>
<dbReference type="Gene3D" id="2.180.10.10">
    <property type="entry name" value="RHS repeat-associated core"/>
    <property type="match status" value="1"/>
</dbReference>
<evidence type="ECO:0000313" key="2">
    <source>
        <dbReference type="Proteomes" id="UP000005707"/>
    </source>
</evidence>
<gene>
    <name evidence="1" type="ORF">HLPCO_003181</name>
</gene>